<dbReference type="GO" id="GO:0005975">
    <property type="term" value="P:carbohydrate metabolic process"/>
    <property type="evidence" value="ECO:0007669"/>
    <property type="project" value="InterPro"/>
</dbReference>
<dbReference type="RefSeq" id="WP_188312126.1">
    <property type="nucleotide sequence ID" value="NZ_VUOA01000050.1"/>
</dbReference>
<protein>
    <recommendedName>
        <fullName evidence="3">GH16 domain-containing protein</fullName>
    </recommendedName>
</protein>
<feature type="signal peptide" evidence="2">
    <location>
        <begin position="1"/>
        <end position="23"/>
    </location>
</feature>
<keyword evidence="2" id="KW-0732">Signal</keyword>
<proteinExistence type="inferred from homology"/>
<keyword evidence="5" id="KW-1185">Reference proteome</keyword>
<dbReference type="PROSITE" id="PS51762">
    <property type="entry name" value="GH16_2"/>
    <property type="match status" value="1"/>
</dbReference>
<reference evidence="4 5" key="1">
    <citation type="submission" date="2019-09" db="EMBL/GenBank/DDBJ databases">
        <title>Salinarimonas rosea gen. nov., sp. nov., a new member of the a-2 subgroup of the Proteobacteria.</title>
        <authorList>
            <person name="Liu J."/>
        </authorList>
    </citation>
    <scope>NUCLEOTIDE SEQUENCE [LARGE SCALE GENOMIC DNA]</scope>
    <source>
        <strain evidence="4 5">BN140002</strain>
    </source>
</reference>
<name>A0A5B2V5C0_9HYPH</name>
<accession>A0A5B2V5C0</accession>
<dbReference type="GO" id="GO:0004553">
    <property type="term" value="F:hydrolase activity, hydrolyzing O-glycosyl compounds"/>
    <property type="evidence" value="ECO:0007669"/>
    <property type="project" value="InterPro"/>
</dbReference>
<organism evidence="4 5">
    <name type="scientific">Salinarimonas soli</name>
    <dbReference type="NCBI Taxonomy" id="1638099"/>
    <lineage>
        <taxon>Bacteria</taxon>
        <taxon>Pseudomonadati</taxon>
        <taxon>Pseudomonadota</taxon>
        <taxon>Alphaproteobacteria</taxon>
        <taxon>Hyphomicrobiales</taxon>
        <taxon>Salinarimonadaceae</taxon>
        <taxon>Salinarimonas</taxon>
    </lineage>
</organism>
<dbReference type="SUPFAM" id="SSF49899">
    <property type="entry name" value="Concanavalin A-like lectins/glucanases"/>
    <property type="match status" value="1"/>
</dbReference>
<comment type="caution">
    <text evidence="4">The sequence shown here is derived from an EMBL/GenBank/DDBJ whole genome shotgun (WGS) entry which is preliminary data.</text>
</comment>
<feature type="chain" id="PRO_5023003914" description="GH16 domain-containing protein" evidence="2">
    <location>
        <begin position="24"/>
        <end position="351"/>
    </location>
</feature>
<dbReference type="EMBL" id="VUOA01000050">
    <property type="protein sequence ID" value="KAA2234164.1"/>
    <property type="molecule type" value="Genomic_DNA"/>
</dbReference>
<gene>
    <name evidence="4" type="ORF">F0L46_24225</name>
</gene>
<comment type="similarity">
    <text evidence="1">Belongs to the glycosyl hydrolase 16 family.</text>
</comment>
<feature type="domain" description="GH16" evidence="3">
    <location>
        <begin position="32"/>
        <end position="340"/>
    </location>
</feature>
<reference evidence="4 5" key="2">
    <citation type="submission" date="2019-09" db="EMBL/GenBank/DDBJ databases">
        <authorList>
            <person name="Jin C."/>
        </authorList>
    </citation>
    <scope>NUCLEOTIDE SEQUENCE [LARGE SCALE GENOMIC DNA]</scope>
    <source>
        <strain evidence="4 5">BN140002</strain>
    </source>
</reference>
<dbReference type="InterPro" id="IPR000757">
    <property type="entry name" value="Beta-glucanase-like"/>
</dbReference>
<evidence type="ECO:0000259" key="3">
    <source>
        <dbReference type="PROSITE" id="PS51762"/>
    </source>
</evidence>
<dbReference type="Gene3D" id="2.60.120.200">
    <property type="match status" value="1"/>
</dbReference>
<evidence type="ECO:0000313" key="5">
    <source>
        <dbReference type="Proteomes" id="UP000323142"/>
    </source>
</evidence>
<evidence type="ECO:0000256" key="2">
    <source>
        <dbReference type="SAM" id="SignalP"/>
    </source>
</evidence>
<sequence>MRRRLLLLAANMAAAPLPLGALARALPAEPRPASRALPPPPAFAAGWKEIFREDFDALSLRTCPGADDSLITPANNDRGYPDIKLVWPGPVPKEIGGYKYGEGRWSPHGKWPNASLAYPAYGDEPKPAFLNPRHPALTRIGYSPFKVEDSVLTTTLEAPPPELARVMPPNPATGEPFRWVSGSLTTRWSFYFQFGYMECLAWFPPGLVDKGYFAAPLWTLAQNGKWPPEIDASEIVNDRSHLTVIDGKGGRGIWTEPGIGGRWVRLGALWEPGRVTKYVDGQPAGAPETSVAAYDTDTVDTMHHLVHSLSCGGKWAGANVDGLPHLMRCDWIRVLQPPGGKFYNSTGPHPA</sequence>
<evidence type="ECO:0000256" key="1">
    <source>
        <dbReference type="ARBA" id="ARBA00006865"/>
    </source>
</evidence>
<dbReference type="Proteomes" id="UP000323142">
    <property type="component" value="Unassembled WGS sequence"/>
</dbReference>
<evidence type="ECO:0000313" key="4">
    <source>
        <dbReference type="EMBL" id="KAA2234164.1"/>
    </source>
</evidence>
<dbReference type="AlphaFoldDB" id="A0A5B2V5C0"/>
<dbReference type="InterPro" id="IPR013320">
    <property type="entry name" value="ConA-like_dom_sf"/>
</dbReference>